<dbReference type="PRINTS" id="PR00449">
    <property type="entry name" value="RASTRNSFRMNG"/>
</dbReference>
<feature type="transmembrane region" description="Helical" evidence="13">
    <location>
        <begin position="865"/>
        <end position="885"/>
    </location>
</feature>
<evidence type="ECO:0000313" key="16">
    <source>
        <dbReference type="Proteomes" id="UP000317650"/>
    </source>
</evidence>
<evidence type="ECO:0000313" key="15">
    <source>
        <dbReference type="EMBL" id="THU48714.1"/>
    </source>
</evidence>
<evidence type="ECO:0000256" key="2">
    <source>
        <dbReference type="ARBA" id="ARBA00008685"/>
    </source>
</evidence>
<dbReference type="InterPro" id="IPR001320">
    <property type="entry name" value="Iontro_rcpt_C"/>
</dbReference>
<dbReference type="InterPro" id="IPR019594">
    <property type="entry name" value="Glu/Gly-bd"/>
</dbReference>
<dbReference type="PROSITE" id="PS51419">
    <property type="entry name" value="RAB"/>
    <property type="match status" value="1"/>
</dbReference>
<keyword evidence="10" id="KW-0325">Glycoprotein</keyword>
<evidence type="ECO:0000256" key="10">
    <source>
        <dbReference type="ARBA" id="ARBA00023180"/>
    </source>
</evidence>
<dbReference type="Gene3D" id="1.10.287.70">
    <property type="match status" value="1"/>
</dbReference>
<evidence type="ECO:0000259" key="14">
    <source>
        <dbReference type="SMART" id="SM00079"/>
    </source>
</evidence>
<organism evidence="15 16">
    <name type="scientific">Musa balbisiana</name>
    <name type="common">Banana</name>
    <dbReference type="NCBI Taxonomy" id="52838"/>
    <lineage>
        <taxon>Eukaryota</taxon>
        <taxon>Viridiplantae</taxon>
        <taxon>Streptophyta</taxon>
        <taxon>Embryophyta</taxon>
        <taxon>Tracheophyta</taxon>
        <taxon>Spermatophyta</taxon>
        <taxon>Magnoliopsida</taxon>
        <taxon>Liliopsida</taxon>
        <taxon>Zingiberales</taxon>
        <taxon>Musaceae</taxon>
        <taxon>Musa</taxon>
    </lineage>
</organism>
<evidence type="ECO:0000256" key="11">
    <source>
        <dbReference type="ARBA" id="ARBA00023286"/>
    </source>
</evidence>
<dbReference type="SMART" id="SM00175">
    <property type="entry name" value="RAB"/>
    <property type="match status" value="1"/>
</dbReference>
<evidence type="ECO:0000256" key="8">
    <source>
        <dbReference type="ARBA" id="ARBA00023136"/>
    </source>
</evidence>
<dbReference type="GO" id="GO:0003924">
    <property type="term" value="F:GTPase activity"/>
    <property type="evidence" value="ECO:0007669"/>
    <property type="project" value="InterPro"/>
</dbReference>
<name>A0A4S8IL93_MUSBA</name>
<keyword evidence="6 13" id="KW-1133">Transmembrane helix</keyword>
<dbReference type="EMBL" id="PYDT01000009">
    <property type="protein sequence ID" value="THU48714.1"/>
    <property type="molecule type" value="Genomic_DNA"/>
</dbReference>
<dbReference type="FunFam" id="3.40.190.10:FF:000175">
    <property type="entry name" value="Glutamate receptor"/>
    <property type="match status" value="1"/>
</dbReference>
<reference evidence="15 16" key="1">
    <citation type="journal article" date="2019" name="Nat. Plants">
        <title>Genome sequencing of Musa balbisiana reveals subgenome evolution and function divergence in polyploid bananas.</title>
        <authorList>
            <person name="Yao X."/>
        </authorList>
    </citation>
    <scope>NUCLEOTIDE SEQUENCE [LARGE SCALE GENOMIC DNA]</scope>
    <source>
        <strain evidence="16">cv. DH-PKW</strain>
        <tissue evidence="15">Leaves</tissue>
    </source>
</reference>
<dbReference type="GO" id="GO:0015276">
    <property type="term" value="F:ligand-gated monoatomic ion channel activity"/>
    <property type="evidence" value="ECO:0007669"/>
    <property type="project" value="InterPro"/>
</dbReference>
<sequence>MTLDFSHRYVDVRTLSVGGNVILTTSRKQTNLWKMVSVPLLALCFSVSLVGTVAGSGNIASWPSAVNLGALFTFDSTIGRAAKLAIELAVEDVNSSPSVLAGTRLNLYAQDTYCSGFFGIIESLQLIEKNVVAIIGPQSSGIAHVVSHVADELHVPLLSFAATDPALSSLEHSYFIRTTQSDYFQMNAIADLVGNYGWREVTAIFTDDDFGRGGIDALGDALAKRHTKISYKAAIPPNADESVIDDLLVRVNFMESRIYVVHVNPDCGLKVFSIAKYRGMMATGYVWITSDWLTSVLDSFGSPNPDTMDLIQGVIALRQHVPDSDVKQSFISRWSDMLRRGNTTSSLNTYALYAYDSVWLVAHAIDQFLKGGQTFNFSDDPKLQDENGSSLHLTAIKYFNTGDNLLHELLLTKFTGLTGQVQFDSDGNLIHPAYDILNIGGTGFRRIGFWSNYSGLSVIAPESLYSKRPNTSDGSQQLYSVIWPGETMTTPRGWVFPNSGKSLRIGVPYRTSFTEFVSKDNGPDNVKGYCIDVFKAAVNLLPYPVPLSFILFGNGSKNPSYDELVEKVHENYFDAAVGDISIVTNRTRIVDFTQPYAESGLVIVAPAKEQHSNAWAFLKPFNTKMWCATGAFFLFVGLVVWILEHRLNEDFRGSPKQQIATIFWFSLSTMFFAHRETTVSTLGRFVLIVWMFVVLIINSSYTANLTSILTVQQLSSRIAGIDTLMSGSDPIGYQVGSFSKNYMIEELNIDESRLVPLNDPDEYARALDLGPRGGGVAAIVDELPYIEVFLSDNCKYITVGQEFTKSGWGFAFPRDSPLALDLSTAILTLSENGDLQRIHDKWLTQSGCTSQDSDTDSNQLSFASFWGLFLICGLACLMTLMIFFLKTLCQYRKFSTQAKVGCSESETRVQCTSYIKELLSFVDTKEEDVKKIMKSKSKITPLHASLAPLLSSVDGRTRPPAVRCRRTMTRLGWARFLGIAFLRRFLRAVWDHLLYCSSLGGRGRYRRLKACFPPSHLVAEKDGKPTAAVGRAALCADDEGDSDLVTLKISLLGDRHTGKTSFLIKYVGDLEEQRELHTAGLNTMDKVLFVRGARIAFSIWDVGGDDQFLDRVPAACQDAVAILVMFDLTNRSTLNNAIGWYQRARKWNKTAIPILIGTKFDDFAQLPVEMQWTIVNQARAYARAMKATLFFSSATHNINVNKIFKFVAAKLFNLPWSLERNLTVGEPIIDF</sequence>
<dbReference type="Pfam" id="PF10613">
    <property type="entry name" value="Lig_chan-Glu_bd"/>
    <property type="match status" value="1"/>
</dbReference>
<dbReference type="FunFam" id="1.10.287.70:FF:000037">
    <property type="entry name" value="Glutamate receptor"/>
    <property type="match status" value="1"/>
</dbReference>
<evidence type="ECO:0000256" key="13">
    <source>
        <dbReference type="SAM" id="Phobius"/>
    </source>
</evidence>
<keyword evidence="3" id="KW-0813">Transport</keyword>
<dbReference type="Gene3D" id="3.40.50.300">
    <property type="entry name" value="P-loop containing nucleotide triphosphate hydrolases"/>
    <property type="match status" value="1"/>
</dbReference>
<evidence type="ECO:0000256" key="7">
    <source>
        <dbReference type="ARBA" id="ARBA00023065"/>
    </source>
</evidence>
<feature type="transmembrane region" description="Helical" evidence="13">
    <location>
        <begin position="685"/>
        <end position="703"/>
    </location>
</feature>
<keyword evidence="12" id="KW-0407">Ion channel</keyword>
<dbReference type="InterPro" id="IPR027417">
    <property type="entry name" value="P-loop_NTPase"/>
</dbReference>
<dbReference type="SUPFAM" id="SSF52540">
    <property type="entry name" value="P-loop containing nucleoside triphosphate hydrolases"/>
    <property type="match status" value="1"/>
</dbReference>
<feature type="transmembrane region" description="Helical" evidence="13">
    <location>
        <begin position="655"/>
        <end position="673"/>
    </location>
</feature>
<dbReference type="Pfam" id="PF01094">
    <property type="entry name" value="ANF_receptor"/>
    <property type="match status" value="1"/>
</dbReference>
<evidence type="ECO:0000256" key="1">
    <source>
        <dbReference type="ARBA" id="ARBA00004141"/>
    </source>
</evidence>
<keyword evidence="5" id="KW-0732">Signal</keyword>
<evidence type="ECO:0000256" key="6">
    <source>
        <dbReference type="ARBA" id="ARBA00022989"/>
    </source>
</evidence>
<evidence type="ECO:0000256" key="3">
    <source>
        <dbReference type="ARBA" id="ARBA00022448"/>
    </source>
</evidence>
<dbReference type="GO" id="GO:0007165">
    <property type="term" value="P:signal transduction"/>
    <property type="evidence" value="ECO:0007669"/>
    <property type="project" value="UniProtKB-ARBA"/>
</dbReference>
<accession>A0A4S8IL93</accession>
<comment type="caution">
    <text evidence="15">The sequence shown here is derived from an EMBL/GenBank/DDBJ whole genome shotgun (WGS) entry which is preliminary data.</text>
</comment>
<dbReference type="Gene3D" id="3.40.190.10">
    <property type="entry name" value="Periplasmic binding protein-like II"/>
    <property type="match status" value="3"/>
</dbReference>
<dbReference type="SUPFAM" id="SSF53822">
    <property type="entry name" value="Periplasmic binding protein-like I"/>
    <property type="match status" value="1"/>
</dbReference>
<dbReference type="AlphaFoldDB" id="A0A4S8IL93"/>
<dbReference type="InterPro" id="IPR001806">
    <property type="entry name" value="Small_GTPase"/>
</dbReference>
<dbReference type="FunFam" id="3.40.190.10:FF:000054">
    <property type="entry name" value="Glutamate receptor"/>
    <property type="match status" value="1"/>
</dbReference>
<gene>
    <name evidence="15" type="ORF">C4D60_Mb06t01920</name>
</gene>
<dbReference type="SMART" id="SM00174">
    <property type="entry name" value="RHO"/>
    <property type="match status" value="1"/>
</dbReference>
<dbReference type="FunFam" id="3.40.50.2300:FF:000081">
    <property type="entry name" value="Glutamate receptor"/>
    <property type="match status" value="1"/>
</dbReference>
<dbReference type="CDD" id="cd13686">
    <property type="entry name" value="GluR_Plant"/>
    <property type="match status" value="1"/>
</dbReference>
<dbReference type="CDD" id="cd19990">
    <property type="entry name" value="PBP1_GABAb_receptor_plant"/>
    <property type="match status" value="1"/>
</dbReference>
<dbReference type="STRING" id="52838.A0A4S8IL93"/>
<dbReference type="SMART" id="SM00079">
    <property type="entry name" value="PBPe"/>
    <property type="match status" value="1"/>
</dbReference>
<dbReference type="InterPro" id="IPR001828">
    <property type="entry name" value="ANF_lig-bd_rcpt"/>
</dbReference>
<dbReference type="Gene3D" id="3.40.50.2300">
    <property type="match status" value="2"/>
</dbReference>
<dbReference type="PANTHER" id="PTHR18966">
    <property type="entry name" value="IONOTROPIC GLUTAMATE RECEPTOR"/>
    <property type="match status" value="1"/>
</dbReference>
<dbReference type="Pfam" id="PF00060">
    <property type="entry name" value="Lig_chan"/>
    <property type="match status" value="1"/>
</dbReference>
<protein>
    <recommendedName>
        <fullName evidence="14">Ionotropic glutamate receptor C-terminal domain-containing protein</fullName>
    </recommendedName>
</protein>
<dbReference type="InterPro" id="IPR015683">
    <property type="entry name" value="Ionotropic_Glu_rcpt"/>
</dbReference>
<dbReference type="GO" id="GO:0016020">
    <property type="term" value="C:membrane"/>
    <property type="evidence" value="ECO:0007669"/>
    <property type="project" value="UniProtKB-SubCell"/>
</dbReference>
<evidence type="ECO:0000256" key="5">
    <source>
        <dbReference type="ARBA" id="ARBA00022729"/>
    </source>
</evidence>
<keyword evidence="4 13" id="KW-0812">Transmembrane</keyword>
<keyword evidence="9" id="KW-0675">Receptor</keyword>
<dbReference type="InterPro" id="IPR028082">
    <property type="entry name" value="Peripla_BP_I"/>
</dbReference>
<dbReference type="SUPFAM" id="SSF53850">
    <property type="entry name" value="Periplasmic binding protein-like II"/>
    <property type="match status" value="1"/>
</dbReference>
<feature type="domain" description="Ionotropic glutamate receptor C-terminal" evidence="14">
    <location>
        <begin position="502"/>
        <end position="845"/>
    </location>
</feature>
<dbReference type="Proteomes" id="UP000317650">
    <property type="component" value="Chromosome 6"/>
</dbReference>
<dbReference type="GO" id="GO:0005525">
    <property type="term" value="F:GTP binding"/>
    <property type="evidence" value="ECO:0007669"/>
    <property type="project" value="InterPro"/>
</dbReference>
<dbReference type="FunFam" id="3.40.50.300:FF:000927">
    <property type="entry name" value="Septum-promoting GTP-binding protein 1"/>
    <property type="match status" value="1"/>
</dbReference>
<keyword evidence="7" id="KW-0406">Ion transport</keyword>
<feature type="transmembrane region" description="Helical" evidence="13">
    <location>
        <begin position="625"/>
        <end position="643"/>
    </location>
</feature>
<dbReference type="GO" id="GO:1901701">
    <property type="term" value="P:cellular response to oxygen-containing compound"/>
    <property type="evidence" value="ECO:0007669"/>
    <property type="project" value="UniProtKB-ARBA"/>
</dbReference>
<keyword evidence="11" id="KW-1071">Ligand-gated ion channel</keyword>
<dbReference type="InterPro" id="IPR044440">
    <property type="entry name" value="GABAb_receptor_plant_PBP1"/>
</dbReference>
<keyword evidence="16" id="KW-1185">Reference proteome</keyword>
<evidence type="ECO:0000256" key="9">
    <source>
        <dbReference type="ARBA" id="ARBA00023170"/>
    </source>
</evidence>
<evidence type="ECO:0000256" key="12">
    <source>
        <dbReference type="ARBA" id="ARBA00023303"/>
    </source>
</evidence>
<keyword evidence="8 13" id="KW-0472">Membrane</keyword>
<proteinExistence type="inferred from homology"/>
<comment type="similarity">
    <text evidence="2">Belongs to the glutamate-gated ion channel (TC 1.A.10.1) family.</text>
</comment>
<evidence type="ECO:0000256" key="4">
    <source>
        <dbReference type="ARBA" id="ARBA00022692"/>
    </source>
</evidence>
<comment type="subcellular location">
    <subcellularLocation>
        <location evidence="1">Membrane</location>
        <topology evidence="1">Multi-pass membrane protein</topology>
    </subcellularLocation>
</comment>
<dbReference type="Pfam" id="PF00071">
    <property type="entry name" value="Ras"/>
    <property type="match status" value="1"/>
</dbReference>
<dbReference type="GO" id="GO:0009611">
    <property type="term" value="P:response to wounding"/>
    <property type="evidence" value="ECO:0007669"/>
    <property type="project" value="UniProtKB-ARBA"/>
</dbReference>